<accession>A0ABR4Q7N9</accession>
<dbReference type="Proteomes" id="UP001651158">
    <property type="component" value="Unassembled WGS sequence"/>
</dbReference>
<evidence type="ECO:0000313" key="2">
    <source>
        <dbReference type="Proteomes" id="UP001651158"/>
    </source>
</evidence>
<evidence type="ECO:0000313" key="1">
    <source>
        <dbReference type="EMBL" id="KAL5105620.1"/>
    </source>
</evidence>
<proteinExistence type="predicted"/>
<comment type="caution">
    <text evidence="1">The sequence shown here is derived from an EMBL/GenBank/DDBJ whole genome shotgun (WGS) entry which is preliminary data.</text>
</comment>
<sequence length="195" mass="21219">MASQRSLKILPQTELRAVECPPVKLKEEDSISACQHFFVSRLPVCSPPCRGCEDTRCPMADVEAPSHSSPSSPPPPPLLIHLVILVRSVSQPRVLPSLLHCSLRTTHCEVRDGDVIDDKRATSQLTQMAISSKSNANTNTYTNPNYNCNCNCHCKCNSQSVVTPIVRPGGETLPPHERRVVSQAVGEVVGECVIA</sequence>
<organism evidence="1 2">
    <name type="scientific">Taenia crassiceps</name>
    <dbReference type="NCBI Taxonomy" id="6207"/>
    <lineage>
        <taxon>Eukaryota</taxon>
        <taxon>Metazoa</taxon>
        <taxon>Spiralia</taxon>
        <taxon>Lophotrochozoa</taxon>
        <taxon>Platyhelminthes</taxon>
        <taxon>Cestoda</taxon>
        <taxon>Eucestoda</taxon>
        <taxon>Cyclophyllidea</taxon>
        <taxon>Taeniidae</taxon>
        <taxon>Taenia</taxon>
    </lineage>
</organism>
<protein>
    <submittedName>
        <fullName evidence="1">Uncharacterized protein</fullName>
    </submittedName>
</protein>
<name>A0ABR4Q7N9_9CEST</name>
<keyword evidence="2" id="KW-1185">Reference proteome</keyword>
<dbReference type="EMBL" id="JAKROA010000007">
    <property type="protein sequence ID" value="KAL5105620.1"/>
    <property type="molecule type" value="Genomic_DNA"/>
</dbReference>
<gene>
    <name evidence="1" type="ORF">TcWFU_000396</name>
</gene>
<reference evidence="1 2" key="1">
    <citation type="journal article" date="2022" name="Front. Cell. Infect. Microbiol.">
        <title>The Genomes of Two Strains of Taenia crassiceps the Animal Model for the Study of Human Cysticercosis.</title>
        <authorList>
            <person name="Bobes R.J."/>
            <person name="Estrada K."/>
            <person name="Rios-Valencia D.G."/>
            <person name="Calderon-Gallegos A."/>
            <person name="de la Torre P."/>
            <person name="Carrero J.C."/>
            <person name="Sanchez-Flores A."/>
            <person name="Laclette J.P."/>
        </authorList>
    </citation>
    <scope>NUCLEOTIDE SEQUENCE [LARGE SCALE GENOMIC DNA]</scope>
    <source>
        <strain evidence="1">WFUcys</strain>
    </source>
</reference>